<reference evidence="4" key="1">
    <citation type="journal article" date="2019" name="Int. J. Syst. Evol. Microbiol.">
        <title>The Global Catalogue of Microorganisms (GCM) 10K type strain sequencing project: providing services to taxonomists for standard genome sequencing and annotation.</title>
        <authorList>
            <consortium name="The Broad Institute Genomics Platform"/>
            <consortium name="The Broad Institute Genome Sequencing Center for Infectious Disease"/>
            <person name="Wu L."/>
            <person name="Ma J."/>
        </authorList>
    </citation>
    <scope>NUCLEOTIDE SEQUENCE [LARGE SCALE GENOMIC DNA]</scope>
    <source>
        <strain evidence="4">CGMCC 4.7152</strain>
    </source>
</reference>
<gene>
    <name evidence="3" type="ORF">ACFPIJ_38825</name>
</gene>
<dbReference type="InterPro" id="IPR015943">
    <property type="entry name" value="WD40/YVTN_repeat-like_dom_sf"/>
</dbReference>
<feature type="region of interest" description="Disordered" evidence="1">
    <location>
        <begin position="56"/>
        <end position="82"/>
    </location>
</feature>
<dbReference type="RefSeq" id="WP_380123026.1">
    <property type="nucleotide sequence ID" value="NZ_JBHSIU010000054.1"/>
</dbReference>
<keyword evidence="4" id="KW-1185">Reference proteome</keyword>
<organism evidence="3 4">
    <name type="scientific">Dactylosporangium cerinum</name>
    <dbReference type="NCBI Taxonomy" id="1434730"/>
    <lineage>
        <taxon>Bacteria</taxon>
        <taxon>Bacillati</taxon>
        <taxon>Actinomycetota</taxon>
        <taxon>Actinomycetes</taxon>
        <taxon>Micromonosporales</taxon>
        <taxon>Micromonosporaceae</taxon>
        <taxon>Dactylosporangium</taxon>
    </lineage>
</organism>
<evidence type="ECO:0000256" key="2">
    <source>
        <dbReference type="SAM" id="Phobius"/>
    </source>
</evidence>
<protein>
    <submittedName>
        <fullName evidence="3">Uncharacterized protein</fullName>
    </submittedName>
</protein>
<evidence type="ECO:0000313" key="3">
    <source>
        <dbReference type="EMBL" id="MFC5003766.1"/>
    </source>
</evidence>
<accession>A0ABV9W9B9</accession>
<keyword evidence="2" id="KW-1133">Transmembrane helix</keyword>
<evidence type="ECO:0000313" key="4">
    <source>
        <dbReference type="Proteomes" id="UP001595912"/>
    </source>
</evidence>
<dbReference type="SUPFAM" id="SSF50969">
    <property type="entry name" value="YVTN repeat-like/Quinoprotein amine dehydrogenase"/>
    <property type="match status" value="1"/>
</dbReference>
<feature type="transmembrane region" description="Helical" evidence="2">
    <location>
        <begin position="34"/>
        <end position="52"/>
    </location>
</feature>
<evidence type="ECO:0000256" key="1">
    <source>
        <dbReference type="SAM" id="MobiDB-lite"/>
    </source>
</evidence>
<comment type="caution">
    <text evidence="3">The sequence shown here is derived from an EMBL/GenBank/DDBJ whole genome shotgun (WGS) entry which is preliminary data.</text>
</comment>
<proteinExistence type="predicted"/>
<dbReference type="Proteomes" id="UP001595912">
    <property type="component" value="Unassembled WGS sequence"/>
</dbReference>
<dbReference type="Gene3D" id="2.130.10.10">
    <property type="entry name" value="YVTN repeat-like/Quinoprotein amine dehydrogenase"/>
    <property type="match status" value="1"/>
</dbReference>
<name>A0ABV9W9B9_9ACTN</name>
<sequence>MVREALAELARDVPNYADADRILAAARRVRRRRAVGAAVLAAVAVLLAAGTWPTGQAPDGGTPGSTGAPLPAATTASGPLLPPGAVGPAQLLIRERCNRPCVRTTIVLADGSRHDVDEFDSQSSTSLSPDGRWLVGDYGVGQFFKARDLTNDRGLILLDKSFSMAGGWEPFTWSPDSRWLLMWNPIGGEHYTRVDLDDRSLVQYTPPAGTIAIAVLASGELLTAPAMWDGGTLPLSLHLVDPATGVSRAVPPVGTASSLPVGQTIGTIGTAALVSPDGTRVAITIRADKRASGVVEFDLATGTVLHRYELPASTGWRAVAYTTDGIILVHDISAKVGYLNPDTGAITEFGSFPGAQFVLVRGVCGWLEVG</sequence>
<dbReference type="EMBL" id="JBHSIU010000054">
    <property type="protein sequence ID" value="MFC5003766.1"/>
    <property type="molecule type" value="Genomic_DNA"/>
</dbReference>
<dbReference type="InterPro" id="IPR011044">
    <property type="entry name" value="Quino_amine_DH_bsu"/>
</dbReference>
<keyword evidence="2" id="KW-0472">Membrane</keyword>
<keyword evidence="2" id="KW-0812">Transmembrane</keyword>